<proteinExistence type="predicted"/>
<gene>
    <name evidence="2" type="ORF">B9Z55_027303</name>
</gene>
<feature type="compositionally biased region" description="Basic and acidic residues" evidence="1">
    <location>
        <begin position="90"/>
        <end position="103"/>
    </location>
</feature>
<protein>
    <submittedName>
        <fullName evidence="2">Uncharacterized protein</fullName>
    </submittedName>
</protein>
<evidence type="ECO:0000313" key="3">
    <source>
        <dbReference type="Proteomes" id="UP000230233"/>
    </source>
</evidence>
<evidence type="ECO:0000256" key="1">
    <source>
        <dbReference type="SAM" id="MobiDB-lite"/>
    </source>
</evidence>
<evidence type="ECO:0000313" key="2">
    <source>
        <dbReference type="EMBL" id="PIC13959.1"/>
    </source>
</evidence>
<feature type="compositionally biased region" description="Basic and acidic residues" evidence="1">
    <location>
        <begin position="60"/>
        <end position="82"/>
    </location>
</feature>
<accession>A0A2G5SGC0</accession>
<organism evidence="2 3">
    <name type="scientific">Caenorhabditis nigoni</name>
    <dbReference type="NCBI Taxonomy" id="1611254"/>
    <lineage>
        <taxon>Eukaryota</taxon>
        <taxon>Metazoa</taxon>
        <taxon>Ecdysozoa</taxon>
        <taxon>Nematoda</taxon>
        <taxon>Chromadorea</taxon>
        <taxon>Rhabditida</taxon>
        <taxon>Rhabditina</taxon>
        <taxon>Rhabditomorpha</taxon>
        <taxon>Rhabditoidea</taxon>
        <taxon>Rhabditidae</taxon>
        <taxon>Peloderinae</taxon>
        <taxon>Caenorhabditis</taxon>
    </lineage>
</organism>
<dbReference type="EMBL" id="PDUG01000009">
    <property type="protein sequence ID" value="PIC13959.1"/>
    <property type="molecule type" value="Genomic_DNA"/>
</dbReference>
<sequence>MAREEEKSRQDVEKENPNSEMMNERDPIEPMQEEIGEDFIEDPTEDYLVKLTIGEDARQREFNGHINHEQQDAQDFFRDSHKLRNQSRPFDSRKDVTVHPRTS</sequence>
<dbReference type="Proteomes" id="UP000230233">
    <property type="component" value="Unassembled WGS sequence"/>
</dbReference>
<dbReference type="AlphaFoldDB" id="A0A2G5SGC0"/>
<feature type="region of interest" description="Disordered" evidence="1">
    <location>
        <begin position="60"/>
        <end position="103"/>
    </location>
</feature>
<comment type="caution">
    <text evidence="2">The sequence shown here is derived from an EMBL/GenBank/DDBJ whole genome shotgun (WGS) entry which is preliminary data.</text>
</comment>
<feature type="region of interest" description="Disordered" evidence="1">
    <location>
        <begin position="1"/>
        <end position="28"/>
    </location>
</feature>
<keyword evidence="3" id="KW-1185">Reference proteome</keyword>
<name>A0A2G5SGC0_9PELO</name>
<reference evidence="3" key="1">
    <citation type="submission" date="2017-10" db="EMBL/GenBank/DDBJ databases">
        <title>Rapid genome shrinkage in a self-fertile nematode reveals novel sperm competition proteins.</title>
        <authorList>
            <person name="Yin D."/>
            <person name="Schwarz E.M."/>
            <person name="Thomas C.G."/>
            <person name="Felde R.L."/>
            <person name="Korf I.F."/>
            <person name="Cutter A.D."/>
            <person name="Schartner C.M."/>
            <person name="Ralston E.J."/>
            <person name="Meyer B.J."/>
            <person name="Haag E.S."/>
        </authorList>
    </citation>
    <scope>NUCLEOTIDE SEQUENCE [LARGE SCALE GENOMIC DNA]</scope>
    <source>
        <strain evidence="3">JU1422</strain>
    </source>
</reference>